<dbReference type="Proteomes" id="UP000248916">
    <property type="component" value="Unassembled WGS sequence"/>
</dbReference>
<accession>A0A2W7NA84</accession>
<dbReference type="InterPro" id="IPR014546">
    <property type="entry name" value="UCP028440_lipidA_biosyn"/>
</dbReference>
<keyword evidence="1" id="KW-0472">Membrane</keyword>
<dbReference type="InterPro" id="IPR011499">
    <property type="entry name" value="Lipid_A_biosynth_N"/>
</dbReference>
<gene>
    <name evidence="3" type="ORF">LX81_01618</name>
</gene>
<comment type="caution">
    <text evidence="3">The sequence shown here is derived from an EMBL/GenBank/DDBJ whole genome shotgun (WGS) entry which is preliminary data.</text>
</comment>
<evidence type="ECO:0000313" key="4">
    <source>
        <dbReference type="Proteomes" id="UP000248916"/>
    </source>
</evidence>
<dbReference type="GO" id="GO:0016020">
    <property type="term" value="C:membrane"/>
    <property type="evidence" value="ECO:0007669"/>
    <property type="project" value="GOC"/>
</dbReference>
<evidence type="ECO:0000256" key="1">
    <source>
        <dbReference type="SAM" id="Phobius"/>
    </source>
</evidence>
<dbReference type="RefSeq" id="WP_111536781.1">
    <property type="nucleotide sequence ID" value="NZ_QKZL01000005.1"/>
</dbReference>
<name>A0A2W7NA84_9RHOB</name>
<sequence length="106" mass="11808">MDVSSVGAQDWPDLAWLAVGFLGQFLFAGRFIVQWIASERVQRSVLPTLFWYFSISGGMVLLVYAIHRQDPVFIVGQSLGLAIYARNLWFVHKSKGDRSAGLSSEG</sequence>
<proteinExistence type="predicted"/>
<keyword evidence="1" id="KW-0812">Transmembrane</keyword>
<reference evidence="3 4" key="1">
    <citation type="submission" date="2018-06" db="EMBL/GenBank/DDBJ databases">
        <title>Genomic Encyclopedia of Archaeal and Bacterial Type Strains, Phase II (KMG-II): from individual species to whole genera.</title>
        <authorList>
            <person name="Goeker M."/>
        </authorList>
    </citation>
    <scope>NUCLEOTIDE SEQUENCE [LARGE SCALE GENOMIC DNA]</scope>
    <source>
        <strain evidence="3 4">DSM 22009</strain>
    </source>
</reference>
<organism evidence="3 4">
    <name type="scientific">Palleronia aestuarii</name>
    <dbReference type="NCBI Taxonomy" id="568105"/>
    <lineage>
        <taxon>Bacteria</taxon>
        <taxon>Pseudomonadati</taxon>
        <taxon>Pseudomonadota</taxon>
        <taxon>Alphaproteobacteria</taxon>
        <taxon>Rhodobacterales</taxon>
        <taxon>Roseobacteraceae</taxon>
        <taxon>Palleronia</taxon>
    </lineage>
</organism>
<dbReference type="OrthoDB" id="9793186at2"/>
<keyword evidence="1" id="KW-1133">Transmembrane helix</keyword>
<feature type="domain" description="Lipid A biosynthesis N-terminal" evidence="2">
    <location>
        <begin position="19"/>
        <end position="90"/>
    </location>
</feature>
<evidence type="ECO:0000313" key="3">
    <source>
        <dbReference type="EMBL" id="PZX16988.1"/>
    </source>
</evidence>
<dbReference type="GO" id="GO:0008915">
    <property type="term" value="F:lipid-A-disaccharide synthase activity"/>
    <property type="evidence" value="ECO:0007669"/>
    <property type="project" value="InterPro"/>
</dbReference>
<dbReference type="Pfam" id="PF07578">
    <property type="entry name" value="LAB_N"/>
    <property type="match status" value="1"/>
</dbReference>
<dbReference type="EMBL" id="QKZL01000005">
    <property type="protein sequence ID" value="PZX16988.1"/>
    <property type="molecule type" value="Genomic_DNA"/>
</dbReference>
<feature type="transmembrane region" description="Helical" evidence="1">
    <location>
        <begin position="72"/>
        <end position="89"/>
    </location>
</feature>
<evidence type="ECO:0000259" key="2">
    <source>
        <dbReference type="SMART" id="SM01259"/>
    </source>
</evidence>
<dbReference type="AlphaFoldDB" id="A0A2W7NA84"/>
<dbReference type="SMART" id="SM01259">
    <property type="entry name" value="LAB_N"/>
    <property type="match status" value="1"/>
</dbReference>
<dbReference type="GO" id="GO:0009245">
    <property type="term" value="P:lipid A biosynthetic process"/>
    <property type="evidence" value="ECO:0007669"/>
    <property type="project" value="InterPro"/>
</dbReference>
<keyword evidence="4" id="KW-1185">Reference proteome</keyword>
<dbReference type="PIRSF" id="PIRSF028440">
    <property type="entry name" value="UCP_LAB_N"/>
    <property type="match status" value="1"/>
</dbReference>
<dbReference type="Gene3D" id="1.20.1280.290">
    <property type="match status" value="1"/>
</dbReference>
<feature type="transmembrane region" description="Helical" evidence="1">
    <location>
        <begin position="45"/>
        <end position="66"/>
    </location>
</feature>
<protein>
    <submittedName>
        <fullName evidence="3">Lipid-A-disaccharide synthase-like uncharacterized protein</fullName>
    </submittedName>
</protein>
<feature type="transmembrane region" description="Helical" evidence="1">
    <location>
        <begin position="14"/>
        <end position="33"/>
    </location>
</feature>